<accession>A0A2T1KR79</accession>
<dbReference type="Proteomes" id="UP000239866">
    <property type="component" value="Unassembled WGS sequence"/>
</dbReference>
<proteinExistence type="predicted"/>
<name>A0A2T1KR79_9GAMM</name>
<dbReference type="EMBL" id="PXNP01000016">
    <property type="protein sequence ID" value="PSF12193.1"/>
    <property type="molecule type" value="Genomic_DNA"/>
</dbReference>
<protein>
    <submittedName>
        <fullName evidence="1">Uncharacterized protein</fullName>
    </submittedName>
</protein>
<dbReference type="AlphaFoldDB" id="A0A2T1KR79"/>
<gene>
    <name evidence="1" type="ORF">C7H09_04770</name>
</gene>
<comment type="caution">
    <text evidence="1">The sequence shown here is derived from an EMBL/GenBank/DDBJ whole genome shotgun (WGS) entry which is preliminary data.</text>
</comment>
<keyword evidence="2" id="KW-1185">Reference proteome</keyword>
<dbReference type="OrthoDB" id="9958185at2"/>
<sequence>MSKRSKARKAAQANALWVIDFVDRMTPSDSFESEPMPYEAAKERYDSLTANGTTKMERDRKSVCYYRMRR</sequence>
<dbReference type="RefSeq" id="WP_106761471.1">
    <property type="nucleotide sequence ID" value="NZ_PXNP01000016.1"/>
</dbReference>
<evidence type="ECO:0000313" key="2">
    <source>
        <dbReference type="Proteomes" id="UP000239866"/>
    </source>
</evidence>
<evidence type="ECO:0000313" key="1">
    <source>
        <dbReference type="EMBL" id="PSF12193.1"/>
    </source>
</evidence>
<reference evidence="1 2" key="1">
    <citation type="submission" date="2018-03" db="EMBL/GenBank/DDBJ databases">
        <title>Marinobacter brunus sp. nov., a marine bacterium of Gamma-proteobacteria isolated from the surface seawater of the South China Sea.</title>
        <authorList>
            <person name="Cheng H."/>
            <person name="Wu Y.-H."/>
            <person name="Xamxidin M."/>
            <person name="Xu X.-W."/>
        </authorList>
    </citation>
    <scope>NUCLEOTIDE SEQUENCE [LARGE SCALE GENOMIC DNA]</scope>
    <source>
        <strain evidence="1 2">NH169-3</strain>
    </source>
</reference>
<organism evidence="1 2">
    <name type="scientific">Marinobacter fuscus</name>
    <dbReference type="NCBI Taxonomy" id="2109942"/>
    <lineage>
        <taxon>Bacteria</taxon>
        <taxon>Pseudomonadati</taxon>
        <taxon>Pseudomonadota</taxon>
        <taxon>Gammaproteobacteria</taxon>
        <taxon>Pseudomonadales</taxon>
        <taxon>Marinobacteraceae</taxon>
        <taxon>Marinobacter</taxon>
    </lineage>
</organism>